<organism evidence="9 10">
    <name type="scientific">Streptomyces hyderabadensis</name>
    <dbReference type="NCBI Taxonomy" id="598549"/>
    <lineage>
        <taxon>Bacteria</taxon>
        <taxon>Bacillati</taxon>
        <taxon>Actinomycetota</taxon>
        <taxon>Actinomycetes</taxon>
        <taxon>Kitasatosporales</taxon>
        <taxon>Streptomycetaceae</taxon>
        <taxon>Streptomyces</taxon>
    </lineage>
</organism>
<protein>
    <recommendedName>
        <fullName evidence="8">FAD/NAD(P)-binding domain-containing protein</fullName>
    </recommendedName>
</protein>
<dbReference type="PRINTS" id="PR00368">
    <property type="entry name" value="FADPNR"/>
</dbReference>
<evidence type="ECO:0000313" key="9">
    <source>
        <dbReference type="EMBL" id="GAA5005225.1"/>
    </source>
</evidence>
<gene>
    <name evidence="9" type="ORF">GCM10023257_58470</name>
</gene>
<evidence type="ECO:0000256" key="1">
    <source>
        <dbReference type="ARBA" id="ARBA00001929"/>
    </source>
</evidence>
<evidence type="ECO:0000256" key="2">
    <source>
        <dbReference type="ARBA" id="ARBA00005096"/>
    </source>
</evidence>
<keyword evidence="5" id="KW-0560">Oxidoreductase</keyword>
<dbReference type="EMBL" id="BAABIV010000028">
    <property type="protein sequence ID" value="GAA5005225.1"/>
    <property type="molecule type" value="Genomic_DNA"/>
</dbReference>
<dbReference type="InterPro" id="IPR036188">
    <property type="entry name" value="FAD/NAD-bd_sf"/>
</dbReference>
<reference evidence="10" key="1">
    <citation type="journal article" date="2019" name="Int. J. Syst. Evol. Microbiol.">
        <title>The Global Catalogue of Microorganisms (GCM) 10K type strain sequencing project: providing services to taxonomists for standard genome sequencing and annotation.</title>
        <authorList>
            <consortium name="The Broad Institute Genomics Platform"/>
            <consortium name="The Broad Institute Genome Sequencing Center for Infectious Disease"/>
            <person name="Wu L."/>
            <person name="Ma J."/>
        </authorList>
    </citation>
    <scope>NUCLEOTIDE SEQUENCE [LARGE SCALE GENOMIC DNA]</scope>
    <source>
        <strain evidence="10">JCM 17657</strain>
    </source>
</reference>
<dbReference type="PRINTS" id="PR00469">
    <property type="entry name" value="PNDRDTASEII"/>
</dbReference>
<accession>A0ABP9IRC0</accession>
<proteinExistence type="predicted"/>
<feature type="domain" description="FAD/NAD(P)-binding" evidence="8">
    <location>
        <begin position="7"/>
        <end position="288"/>
    </location>
</feature>
<name>A0ABP9IRC0_9ACTN</name>
<dbReference type="PANTHER" id="PTHR43809">
    <property type="entry name" value="NITRITE REDUCTASE (NADH) LARGE SUBUNIT"/>
    <property type="match status" value="1"/>
</dbReference>
<evidence type="ECO:0000256" key="4">
    <source>
        <dbReference type="ARBA" id="ARBA00022723"/>
    </source>
</evidence>
<dbReference type="RefSeq" id="WP_226027392.1">
    <property type="nucleotide sequence ID" value="NZ_BAABIV010000028.1"/>
</dbReference>
<evidence type="ECO:0000256" key="7">
    <source>
        <dbReference type="ARBA" id="ARBA00023014"/>
    </source>
</evidence>
<keyword evidence="3" id="KW-0349">Heme</keyword>
<comment type="pathway">
    <text evidence="2">Nitrogen metabolism; nitrate reduction (assimilation).</text>
</comment>
<keyword evidence="6" id="KW-0408">Iron</keyword>
<dbReference type="SUPFAM" id="SSF51905">
    <property type="entry name" value="FAD/NAD(P)-binding domain"/>
    <property type="match status" value="1"/>
</dbReference>
<dbReference type="PANTHER" id="PTHR43809:SF1">
    <property type="entry name" value="NITRITE REDUCTASE (NADH) LARGE SUBUNIT"/>
    <property type="match status" value="1"/>
</dbReference>
<comment type="caution">
    <text evidence="9">The sequence shown here is derived from an EMBL/GenBank/DDBJ whole genome shotgun (WGS) entry which is preliminary data.</text>
</comment>
<keyword evidence="4" id="KW-0479">Metal-binding</keyword>
<evidence type="ECO:0000256" key="6">
    <source>
        <dbReference type="ARBA" id="ARBA00023004"/>
    </source>
</evidence>
<keyword evidence="10" id="KW-1185">Reference proteome</keyword>
<sequence length="412" mass="42236">MTSPRTLVIVGYGMTAHRLIEKLRSRDRAGSWRILVLGDEPRPAYDRVALSDRLAGATAAELEMAGPHMRGDPLVQARTATSVVGLDRDAGAVLTADGARIPFHALVLATGAVARRPPVPGTGLPGCFTYRTLADVDAIRSRAVRGAPVVVVGGGLLGLETAEALRRHLGMRPHVVEAAARLMPAQLDPPAAQLLAGWLRRGGVRVTCGVPLRSVDAGADGRACGVTLEDGTRIAAGLVVLSAGTRPRDELADAGGPPRGENGGFLVDRLGRTGLPDVWAIGDCAAVDGRCHGTVAPGYRMADAVADQLLGAPADDCAPGAADTATVLKIPGVEVASLGDAHARTPGAVTLSHARGPGDGPAARYGKLVLDSGARVLLGAVLVGYGHACPRLRSLVGRELPSSVEELLGESG</sequence>
<dbReference type="InterPro" id="IPR052034">
    <property type="entry name" value="NasD-like"/>
</dbReference>
<evidence type="ECO:0000313" key="10">
    <source>
        <dbReference type="Proteomes" id="UP001500610"/>
    </source>
</evidence>
<dbReference type="Pfam" id="PF07992">
    <property type="entry name" value="Pyr_redox_2"/>
    <property type="match status" value="1"/>
</dbReference>
<dbReference type="Proteomes" id="UP001500610">
    <property type="component" value="Unassembled WGS sequence"/>
</dbReference>
<evidence type="ECO:0000256" key="5">
    <source>
        <dbReference type="ARBA" id="ARBA00023002"/>
    </source>
</evidence>
<dbReference type="Gene3D" id="3.50.50.60">
    <property type="entry name" value="FAD/NAD(P)-binding domain"/>
    <property type="match status" value="2"/>
</dbReference>
<dbReference type="InterPro" id="IPR023753">
    <property type="entry name" value="FAD/NAD-binding_dom"/>
</dbReference>
<keyword evidence="7" id="KW-0411">Iron-sulfur</keyword>
<evidence type="ECO:0000256" key="3">
    <source>
        <dbReference type="ARBA" id="ARBA00022617"/>
    </source>
</evidence>
<evidence type="ECO:0000259" key="8">
    <source>
        <dbReference type="Pfam" id="PF07992"/>
    </source>
</evidence>
<comment type="cofactor">
    <cofactor evidence="1">
        <name>siroheme</name>
        <dbReference type="ChEBI" id="CHEBI:60052"/>
    </cofactor>
</comment>